<evidence type="ECO:0000313" key="3">
    <source>
        <dbReference type="RefSeq" id="XP_035667300.1"/>
    </source>
</evidence>
<dbReference type="KEGG" id="bfo:118409953"/>
<protein>
    <submittedName>
        <fullName evidence="3">Uncharacterized protein LOC118409953</fullName>
    </submittedName>
</protein>
<feature type="region of interest" description="Disordered" evidence="1">
    <location>
        <begin position="1"/>
        <end position="120"/>
    </location>
</feature>
<feature type="region of interest" description="Disordered" evidence="1">
    <location>
        <begin position="135"/>
        <end position="168"/>
    </location>
</feature>
<keyword evidence="2" id="KW-1185">Reference proteome</keyword>
<accession>A0A9J7KNJ7</accession>
<sequence>MKKLGTPSHDKYSYSSDSFDEDSSEEEDSISDTESALSTPPVGQTSSEDGPRRRGTQAWDQPKELPRLPRQPHPPPRRNPQREAAYRQKGYIYYPPIPRDKPLKPLGKAREMPSSTKKNLKPSYVKLDYCNRAVEKQREGNSASSGYVSEEPPRNGKPIPIKRPKTASNLIYSPRKRTIYPEEEELWNLPSGNRQTVISR</sequence>
<dbReference type="RefSeq" id="XP_035667300.1">
    <property type="nucleotide sequence ID" value="XM_035811407.1"/>
</dbReference>
<dbReference type="Proteomes" id="UP000001554">
    <property type="component" value="Chromosome 1"/>
</dbReference>
<reference evidence="3" key="2">
    <citation type="submission" date="2025-08" db="UniProtKB">
        <authorList>
            <consortium name="RefSeq"/>
        </authorList>
    </citation>
    <scope>IDENTIFICATION</scope>
    <source>
        <strain evidence="3">S238N-H82</strain>
        <tissue evidence="3">Testes</tissue>
    </source>
</reference>
<feature type="compositionally biased region" description="Basic and acidic residues" evidence="1">
    <location>
        <begin position="98"/>
        <end position="111"/>
    </location>
</feature>
<feature type="compositionally biased region" description="Pro residues" evidence="1">
    <location>
        <begin position="69"/>
        <end position="78"/>
    </location>
</feature>
<proteinExistence type="predicted"/>
<dbReference type="AlphaFoldDB" id="A0A9J7KNJ7"/>
<feature type="compositionally biased region" description="Polar residues" evidence="1">
    <location>
        <begin position="36"/>
        <end position="48"/>
    </location>
</feature>
<evidence type="ECO:0000256" key="1">
    <source>
        <dbReference type="SAM" id="MobiDB-lite"/>
    </source>
</evidence>
<dbReference type="GeneID" id="118409953"/>
<organism evidence="2 3">
    <name type="scientific">Branchiostoma floridae</name>
    <name type="common">Florida lancelet</name>
    <name type="synonym">Amphioxus</name>
    <dbReference type="NCBI Taxonomy" id="7739"/>
    <lineage>
        <taxon>Eukaryota</taxon>
        <taxon>Metazoa</taxon>
        <taxon>Chordata</taxon>
        <taxon>Cephalochordata</taxon>
        <taxon>Leptocardii</taxon>
        <taxon>Amphioxiformes</taxon>
        <taxon>Branchiostomatidae</taxon>
        <taxon>Branchiostoma</taxon>
    </lineage>
</organism>
<feature type="compositionally biased region" description="Acidic residues" evidence="1">
    <location>
        <begin position="18"/>
        <end position="31"/>
    </location>
</feature>
<name>A0A9J7KNJ7_BRAFL</name>
<gene>
    <name evidence="3" type="primary">LOC118409953</name>
</gene>
<evidence type="ECO:0000313" key="2">
    <source>
        <dbReference type="Proteomes" id="UP000001554"/>
    </source>
</evidence>
<reference evidence="2" key="1">
    <citation type="journal article" date="2020" name="Nat. Ecol. Evol.">
        <title>Deeply conserved synteny resolves early events in vertebrate evolution.</title>
        <authorList>
            <person name="Simakov O."/>
            <person name="Marletaz F."/>
            <person name="Yue J.X."/>
            <person name="O'Connell B."/>
            <person name="Jenkins J."/>
            <person name="Brandt A."/>
            <person name="Calef R."/>
            <person name="Tung C.H."/>
            <person name="Huang T.K."/>
            <person name="Schmutz J."/>
            <person name="Satoh N."/>
            <person name="Yu J.K."/>
            <person name="Putnam N.H."/>
            <person name="Green R.E."/>
            <person name="Rokhsar D.S."/>
        </authorList>
    </citation>
    <scope>NUCLEOTIDE SEQUENCE [LARGE SCALE GENOMIC DNA]</scope>
    <source>
        <strain evidence="2">S238N-H82</strain>
    </source>
</reference>